<comment type="caution">
    <text evidence="1">The sequence shown here is derived from an EMBL/GenBank/DDBJ whole genome shotgun (WGS) entry which is preliminary data.</text>
</comment>
<reference evidence="1 2" key="1">
    <citation type="submission" date="2016-10" db="EMBL/GenBank/DDBJ databases">
        <title>Genome sequence of the ascomycete fungus Penicillium subrubescens.</title>
        <authorList>
            <person name="De Vries R.P."/>
            <person name="Peng M."/>
            <person name="Dilokpimol A."/>
            <person name="Hilden K."/>
            <person name="Makela M.R."/>
            <person name="Grigoriev I."/>
            <person name="Riley R."/>
            <person name="Granchi Z."/>
        </authorList>
    </citation>
    <scope>NUCLEOTIDE SEQUENCE [LARGE SCALE GENOMIC DNA]</scope>
    <source>
        <strain evidence="1 2">CBS 132785</strain>
    </source>
</reference>
<accession>A0A1Q5U3V4</accession>
<proteinExistence type="predicted"/>
<dbReference type="InterPro" id="IPR021842">
    <property type="entry name" value="DUF3435"/>
</dbReference>
<gene>
    <name evidence="1" type="ORF">PENSUB_6108</name>
</gene>
<dbReference type="Pfam" id="PF11917">
    <property type="entry name" value="DUF3435"/>
    <property type="match status" value="1"/>
</dbReference>
<dbReference type="PANTHER" id="PTHR37535:SF3">
    <property type="entry name" value="FLUG DOMAIN-CONTAINING PROTEIN"/>
    <property type="match status" value="1"/>
</dbReference>
<protein>
    <submittedName>
        <fullName evidence="1">Uncharacterized protein</fullName>
    </submittedName>
</protein>
<dbReference type="PANTHER" id="PTHR37535">
    <property type="entry name" value="FLUG DOMAIN PROTEIN"/>
    <property type="match status" value="1"/>
</dbReference>
<dbReference type="Proteomes" id="UP000186955">
    <property type="component" value="Unassembled WGS sequence"/>
</dbReference>
<evidence type="ECO:0000313" key="1">
    <source>
        <dbReference type="EMBL" id="OKP07148.1"/>
    </source>
</evidence>
<keyword evidence="2" id="KW-1185">Reference proteome</keyword>
<sequence length="300" mass="34924">MHYNFGSLAQREGFKDQLRVHGIRAGVANCIDPKASEATRGQALDHQNHDTHIKYQSVLKSLDIQALFYDLEPDYECRNMEQSMAHHRDPNAPQRLDAAAITAFEERDDIKAMKWRIAFLTAQIAGKPQLNEQLAVERTQLYNRKAKCLEAWKKAFIQDWWHSAYDEYVSGNEFTERDGTSLFNIYQKYLPEHARLRESLFTETSLDSVISQQCLEDIVALFTSTERVVYYPGLLPEENRCPICSKLMSHLLLSTSLLRKDYTNVTNLRRHFFDAHSIEETRSNCVSRKRKWQTEDQAQD</sequence>
<dbReference type="EMBL" id="MNBE01000583">
    <property type="protein sequence ID" value="OKP07148.1"/>
    <property type="molecule type" value="Genomic_DNA"/>
</dbReference>
<dbReference type="STRING" id="1316194.A0A1Q5U3V4"/>
<evidence type="ECO:0000313" key="2">
    <source>
        <dbReference type="Proteomes" id="UP000186955"/>
    </source>
</evidence>
<name>A0A1Q5U3V4_9EURO</name>
<organism evidence="1 2">
    <name type="scientific">Penicillium subrubescens</name>
    <dbReference type="NCBI Taxonomy" id="1316194"/>
    <lineage>
        <taxon>Eukaryota</taxon>
        <taxon>Fungi</taxon>
        <taxon>Dikarya</taxon>
        <taxon>Ascomycota</taxon>
        <taxon>Pezizomycotina</taxon>
        <taxon>Eurotiomycetes</taxon>
        <taxon>Eurotiomycetidae</taxon>
        <taxon>Eurotiales</taxon>
        <taxon>Aspergillaceae</taxon>
        <taxon>Penicillium</taxon>
    </lineage>
</organism>
<dbReference type="AlphaFoldDB" id="A0A1Q5U3V4"/>